<comment type="similarity">
    <text evidence="1">Belongs to the aldose epimerase family.</text>
</comment>
<dbReference type="InterPro" id="IPR047215">
    <property type="entry name" value="Galactose_mutarotase-like"/>
</dbReference>
<dbReference type="InterPro" id="IPR014718">
    <property type="entry name" value="GH-type_carb-bd"/>
</dbReference>
<dbReference type="PANTHER" id="PTHR10091:SF49">
    <property type="entry name" value="ALDOSE 1-EPIMERASE"/>
    <property type="match status" value="1"/>
</dbReference>
<accession>A0A2S0UHG3</accession>
<dbReference type="GO" id="GO:0006006">
    <property type="term" value="P:glucose metabolic process"/>
    <property type="evidence" value="ECO:0007669"/>
    <property type="project" value="TreeGrafter"/>
</dbReference>
<evidence type="ECO:0000313" key="4">
    <source>
        <dbReference type="EMBL" id="AWB47235.1"/>
    </source>
</evidence>
<keyword evidence="5" id="KW-1185">Reference proteome</keyword>
<dbReference type="RefSeq" id="WP_108434064.1">
    <property type="nucleotide sequence ID" value="NZ_CP028918.1"/>
</dbReference>
<dbReference type="Gene3D" id="2.70.98.10">
    <property type="match status" value="1"/>
</dbReference>
<proteinExistence type="inferred from homology"/>
<dbReference type="CDD" id="cd09019">
    <property type="entry name" value="galactose_mutarotase_like"/>
    <property type="match status" value="1"/>
</dbReference>
<dbReference type="AlphaFoldDB" id="A0A2S0UHG3"/>
<dbReference type="GO" id="GO:0030246">
    <property type="term" value="F:carbohydrate binding"/>
    <property type="evidence" value="ECO:0007669"/>
    <property type="project" value="InterPro"/>
</dbReference>
<sequence>MTIRQIGIAPFGATQNGDAVSRITLGRGDLTVSILTWGAVLNGVWLAGVPRNLTLGSDRLADYEGDMRYHGSLIGPVVNRLTDAKASVGGRPCTFDVNFNGRHSLHSGSAGTHLKVWTLAEVSESACTLHLDLPDGEGGFPGNRRVTAQYSVGDRATLKLDLTVTTDRATLVNFANHSYWNLDGTENYVGHRLRIAADRYLPTTPDFTPTGEIRAVAGTDMDFNDPRRITPGSPEFDTCYCLSDSRQPLREVLVLTGQTGVTMQLATTEPAVQVYDARDARRPGHGAHEGLAIEAQNWPDAPNHAGFPSIELDRGQVYRQTTAWRFQAGELDRMAGTARYARTQ</sequence>
<keyword evidence="3" id="KW-0119">Carbohydrate metabolism</keyword>
<dbReference type="PANTHER" id="PTHR10091">
    <property type="entry name" value="ALDOSE-1-EPIMERASE"/>
    <property type="match status" value="1"/>
</dbReference>
<reference evidence="4 5" key="1">
    <citation type="submission" date="2018-04" db="EMBL/GenBank/DDBJ databases">
        <title>Genome sequencing of Gemmobacter.</title>
        <authorList>
            <person name="Yi H."/>
            <person name="Baek M.-G."/>
        </authorList>
    </citation>
    <scope>NUCLEOTIDE SEQUENCE [LARGE SCALE GENOMIC DNA]</scope>
    <source>
        <strain evidence="4 5">HYN0069</strain>
    </source>
</reference>
<evidence type="ECO:0000256" key="2">
    <source>
        <dbReference type="ARBA" id="ARBA00023235"/>
    </source>
</evidence>
<dbReference type="KEGG" id="geh:HYN69_00815"/>
<dbReference type="GO" id="GO:0004034">
    <property type="term" value="F:aldose 1-epimerase activity"/>
    <property type="evidence" value="ECO:0007669"/>
    <property type="project" value="TreeGrafter"/>
</dbReference>
<dbReference type="InterPro" id="IPR008183">
    <property type="entry name" value="Aldose_1/G6P_1-epimerase"/>
</dbReference>
<evidence type="ECO:0000313" key="5">
    <source>
        <dbReference type="Proteomes" id="UP000244496"/>
    </source>
</evidence>
<evidence type="ECO:0000256" key="3">
    <source>
        <dbReference type="ARBA" id="ARBA00023277"/>
    </source>
</evidence>
<evidence type="ECO:0000256" key="1">
    <source>
        <dbReference type="ARBA" id="ARBA00006206"/>
    </source>
</evidence>
<dbReference type="SUPFAM" id="SSF74650">
    <property type="entry name" value="Galactose mutarotase-like"/>
    <property type="match status" value="1"/>
</dbReference>
<dbReference type="Pfam" id="PF01263">
    <property type="entry name" value="Aldose_epim"/>
    <property type="match status" value="1"/>
</dbReference>
<dbReference type="EMBL" id="CP028918">
    <property type="protein sequence ID" value="AWB47235.1"/>
    <property type="molecule type" value="Genomic_DNA"/>
</dbReference>
<dbReference type="OrthoDB" id="9779408at2"/>
<protein>
    <submittedName>
        <fullName evidence="4">Galactose mutarotase</fullName>
    </submittedName>
</protein>
<dbReference type="GO" id="GO:0033499">
    <property type="term" value="P:galactose catabolic process via UDP-galactose, Leloir pathway"/>
    <property type="evidence" value="ECO:0007669"/>
    <property type="project" value="TreeGrafter"/>
</dbReference>
<organism evidence="4 5">
    <name type="scientific">Paragemmobacter aquarius</name>
    <dbReference type="NCBI Taxonomy" id="2169400"/>
    <lineage>
        <taxon>Bacteria</taxon>
        <taxon>Pseudomonadati</taxon>
        <taxon>Pseudomonadota</taxon>
        <taxon>Alphaproteobacteria</taxon>
        <taxon>Rhodobacterales</taxon>
        <taxon>Paracoccaceae</taxon>
        <taxon>Paragemmobacter</taxon>
    </lineage>
</organism>
<dbReference type="Proteomes" id="UP000244496">
    <property type="component" value="Chromosome"/>
</dbReference>
<name>A0A2S0UHG3_9RHOB</name>
<dbReference type="InterPro" id="IPR011013">
    <property type="entry name" value="Gal_mutarotase_sf_dom"/>
</dbReference>
<gene>
    <name evidence="4" type="ORF">HYN69_00815</name>
</gene>
<keyword evidence="2" id="KW-0413">Isomerase</keyword>